<name>A0A4Y2AP61_ARAVE</name>
<keyword evidence="2" id="KW-1185">Reference proteome</keyword>
<gene>
    <name evidence="1" type="ORF">AVEN_93401_1</name>
</gene>
<evidence type="ECO:0000313" key="1">
    <source>
        <dbReference type="EMBL" id="GBL81603.1"/>
    </source>
</evidence>
<accession>A0A4Y2AP61</accession>
<dbReference type="Proteomes" id="UP000499080">
    <property type="component" value="Unassembled WGS sequence"/>
</dbReference>
<evidence type="ECO:0000313" key="2">
    <source>
        <dbReference type="Proteomes" id="UP000499080"/>
    </source>
</evidence>
<organism evidence="1 2">
    <name type="scientific">Araneus ventricosus</name>
    <name type="common">Orbweaver spider</name>
    <name type="synonym">Epeira ventricosa</name>
    <dbReference type="NCBI Taxonomy" id="182803"/>
    <lineage>
        <taxon>Eukaryota</taxon>
        <taxon>Metazoa</taxon>
        <taxon>Ecdysozoa</taxon>
        <taxon>Arthropoda</taxon>
        <taxon>Chelicerata</taxon>
        <taxon>Arachnida</taxon>
        <taxon>Araneae</taxon>
        <taxon>Araneomorphae</taxon>
        <taxon>Entelegynae</taxon>
        <taxon>Araneoidea</taxon>
        <taxon>Araneidae</taxon>
        <taxon>Araneus</taxon>
    </lineage>
</organism>
<dbReference type="AlphaFoldDB" id="A0A4Y2AP61"/>
<protein>
    <submittedName>
        <fullName evidence="1">Uncharacterized protein</fullName>
    </submittedName>
</protein>
<proteinExistence type="predicted"/>
<sequence>MDQLSSSYPSNWFNCCHGIRHGDMGRRSVLLVSIQLVQLLSWLQAQGRGSAFCPPRIHRIGSVAVMASGTGTWVGVLSSSYPSNWFSYCHGIRHRDVGRSSVLLVV</sequence>
<reference evidence="1 2" key="1">
    <citation type="journal article" date="2019" name="Sci. Rep.">
        <title>Orb-weaving spider Araneus ventricosus genome elucidates the spidroin gene catalogue.</title>
        <authorList>
            <person name="Kono N."/>
            <person name="Nakamura H."/>
            <person name="Ohtoshi R."/>
            <person name="Moran D.A.P."/>
            <person name="Shinohara A."/>
            <person name="Yoshida Y."/>
            <person name="Fujiwara M."/>
            <person name="Mori M."/>
            <person name="Tomita M."/>
            <person name="Arakawa K."/>
        </authorList>
    </citation>
    <scope>NUCLEOTIDE SEQUENCE [LARGE SCALE GENOMIC DNA]</scope>
</reference>
<dbReference type="EMBL" id="BGPR01000026">
    <property type="protein sequence ID" value="GBL81603.1"/>
    <property type="molecule type" value="Genomic_DNA"/>
</dbReference>
<comment type="caution">
    <text evidence="1">The sequence shown here is derived from an EMBL/GenBank/DDBJ whole genome shotgun (WGS) entry which is preliminary data.</text>
</comment>